<sequence>KMKTHDTDDDDVFVVEMDHYVVKISLNKYKESIANLDKCEGILIELNKQLESKPNNNITFKNIYCLT</sequence>
<dbReference type="Proteomes" id="UP000789759">
    <property type="component" value="Unassembled WGS sequence"/>
</dbReference>
<evidence type="ECO:0000313" key="1">
    <source>
        <dbReference type="EMBL" id="CAG8815245.1"/>
    </source>
</evidence>
<dbReference type="AlphaFoldDB" id="A0A9N9K7N7"/>
<feature type="non-terminal residue" evidence="1">
    <location>
        <position position="67"/>
    </location>
</feature>
<accession>A0A9N9K7N7</accession>
<comment type="caution">
    <text evidence="1">The sequence shown here is derived from an EMBL/GenBank/DDBJ whole genome shotgun (WGS) entry which is preliminary data.</text>
</comment>
<feature type="non-terminal residue" evidence="1">
    <location>
        <position position="1"/>
    </location>
</feature>
<dbReference type="EMBL" id="CAJVQA010042854">
    <property type="protein sequence ID" value="CAG8815245.1"/>
    <property type="molecule type" value="Genomic_DNA"/>
</dbReference>
<evidence type="ECO:0000313" key="2">
    <source>
        <dbReference type="Proteomes" id="UP000789759"/>
    </source>
</evidence>
<proteinExistence type="predicted"/>
<gene>
    <name evidence="1" type="ORF">CPELLU_LOCUS19114</name>
</gene>
<protein>
    <submittedName>
        <fullName evidence="1">12038_t:CDS:1</fullName>
    </submittedName>
</protein>
<organism evidence="1 2">
    <name type="scientific">Cetraspora pellucida</name>
    <dbReference type="NCBI Taxonomy" id="1433469"/>
    <lineage>
        <taxon>Eukaryota</taxon>
        <taxon>Fungi</taxon>
        <taxon>Fungi incertae sedis</taxon>
        <taxon>Mucoromycota</taxon>
        <taxon>Glomeromycotina</taxon>
        <taxon>Glomeromycetes</taxon>
        <taxon>Diversisporales</taxon>
        <taxon>Gigasporaceae</taxon>
        <taxon>Cetraspora</taxon>
    </lineage>
</organism>
<name>A0A9N9K7N7_9GLOM</name>
<keyword evidence="2" id="KW-1185">Reference proteome</keyword>
<reference evidence="1" key="1">
    <citation type="submission" date="2021-06" db="EMBL/GenBank/DDBJ databases">
        <authorList>
            <person name="Kallberg Y."/>
            <person name="Tangrot J."/>
            <person name="Rosling A."/>
        </authorList>
    </citation>
    <scope>NUCLEOTIDE SEQUENCE</scope>
    <source>
        <strain evidence="1">FL966</strain>
    </source>
</reference>